<feature type="transmembrane region" description="Helical" evidence="6">
    <location>
        <begin position="224"/>
        <end position="248"/>
    </location>
</feature>
<keyword evidence="8" id="KW-1185">Reference proteome</keyword>
<dbReference type="SUPFAM" id="SSF53474">
    <property type="entry name" value="alpha/beta-Hydrolases"/>
    <property type="match status" value="1"/>
</dbReference>
<dbReference type="AlphaFoldDB" id="A0A8H5HCS1"/>
<reference evidence="7 8" key="1">
    <citation type="journal article" date="2020" name="ISME J.">
        <title>Uncovering the hidden diversity of litter-decomposition mechanisms in mushroom-forming fungi.</title>
        <authorList>
            <person name="Floudas D."/>
            <person name="Bentzer J."/>
            <person name="Ahren D."/>
            <person name="Johansson T."/>
            <person name="Persson P."/>
            <person name="Tunlid A."/>
        </authorList>
    </citation>
    <scope>NUCLEOTIDE SEQUENCE [LARGE SCALE GENOMIC DNA]</scope>
    <source>
        <strain evidence="7 8">CBS 661.87</strain>
    </source>
</reference>
<keyword evidence="4 6" id="KW-1133">Transmembrane helix</keyword>
<organism evidence="7 8">
    <name type="scientific">Tricholomella constricta</name>
    <dbReference type="NCBI Taxonomy" id="117010"/>
    <lineage>
        <taxon>Eukaryota</taxon>
        <taxon>Fungi</taxon>
        <taxon>Dikarya</taxon>
        <taxon>Basidiomycota</taxon>
        <taxon>Agaricomycotina</taxon>
        <taxon>Agaricomycetes</taxon>
        <taxon>Agaricomycetidae</taxon>
        <taxon>Agaricales</taxon>
        <taxon>Tricholomatineae</taxon>
        <taxon>Lyophyllaceae</taxon>
        <taxon>Tricholomella</taxon>
    </lineage>
</organism>
<dbReference type="Pfam" id="PF05277">
    <property type="entry name" value="DUF726"/>
    <property type="match status" value="2"/>
</dbReference>
<dbReference type="InterPro" id="IPR029058">
    <property type="entry name" value="AB_hydrolase_fold"/>
</dbReference>
<dbReference type="PANTHER" id="PTHR17920">
    <property type="entry name" value="TRANSMEMBRANE AND COILED-COIL DOMAIN-CONTAINING PROTEIN 4 TMCO4"/>
    <property type="match status" value="1"/>
</dbReference>
<dbReference type="EMBL" id="JAACJP010000012">
    <property type="protein sequence ID" value="KAF5380860.1"/>
    <property type="molecule type" value="Genomic_DNA"/>
</dbReference>
<protein>
    <recommendedName>
        <fullName evidence="9">DUF726-domain-containing protein</fullName>
    </recommendedName>
</protein>
<accession>A0A8H5HCS1</accession>
<evidence type="ECO:0000256" key="4">
    <source>
        <dbReference type="ARBA" id="ARBA00022989"/>
    </source>
</evidence>
<dbReference type="OrthoDB" id="277931at2759"/>
<evidence type="ECO:0000313" key="8">
    <source>
        <dbReference type="Proteomes" id="UP000565441"/>
    </source>
</evidence>
<dbReference type="PANTHER" id="PTHR17920:SF22">
    <property type="entry name" value="DUF726 DOMAIN PROTEIN (AFU_ORTHOLOGUE AFUA_2G12860)"/>
    <property type="match status" value="1"/>
</dbReference>
<evidence type="ECO:0000256" key="2">
    <source>
        <dbReference type="ARBA" id="ARBA00009824"/>
    </source>
</evidence>
<keyword evidence="5 6" id="KW-0472">Membrane</keyword>
<gene>
    <name evidence="7" type="ORF">D9615_004046</name>
</gene>
<evidence type="ECO:0008006" key="9">
    <source>
        <dbReference type="Google" id="ProtNLM"/>
    </source>
</evidence>
<sequence>MSADLTNLIPPEHLSQQDRETVFDHLLCRLAAYRNTQELYAETEYSLSSLPDYEAAGRRDAFQQEIERWAQEILENAWIICHDSGKDCPKLDTYTDTSIGKLSKLPRSEDLTKILNSILFLHLTTSKQYSARTRSFLTAFGILDEETIVSTLKNPERALGKAQEKARAATADHAERRKTLRVVGMGLGAVAGGVLIGMTGGLAAPLVGAGVTTVLGWLGVGGTAVGLLASGLAGSSVVCGALFGVYGARSTASMVERHTREIRDLALVPIREIRGDETLGVRLCVSGWLSCREDVTAPWTVLGGDNTYALQWEVEALEELSTALATLLKSHALGYLKAQGLTPSEDNPWMNAKALAMKAGAVLGDLLAKHVFGSRPVTLTGYSLGSLVIFEALKHLVTLPPSETTHLIQDVYLFGTPAPADAQTWSEIRRLVSGRLVNGYTSNDYVLAVLSRASDASWEVAGLQSVEVMGVENIMCESVDGHTMWRGMIGQCLRSCHAPGVISKEVDLQVTAVAIPAAKDSMSQEEADQLVIGSR</sequence>
<feature type="transmembrane region" description="Helical" evidence="6">
    <location>
        <begin position="182"/>
        <end position="204"/>
    </location>
</feature>
<evidence type="ECO:0000256" key="6">
    <source>
        <dbReference type="SAM" id="Phobius"/>
    </source>
</evidence>
<evidence type="ECO:0000313" key="7">
    <source>
        <dbReference type="EMBL" id="KAF5380860.1"/>
    </source>
</evidence>
<comment type="similarity">
    <text evidence="2">Belongs to the TMCO4 family.</text>
</comment>
<keyword evidence="3 6" id="KW-0812">Transmembrane</keyword>
<dbReference type="InterPro" id="IPR007941">
    <property type="entry name" value="DUF726"/>
</dbReference>
<comment type="subcellular location">
    <subcellularLocation>
        <location evidence="1">Membrane</location>
        <topology evidence="1">Multi-pass membrane protein</topology>
    </subcellularLocation>
</comment>
<evidence type="ECO:0000256" key="1">
    <source>
        <dbReference type="ARBA" id="ARBA00004141"/>
    </source>
</evidence>
<dbReference type="Proteomes" id="UP000565441">
    <property type="component" value="Unassembled WGS sequence"/>
</dbReference>
<name>A0A8H5HCS1_9AGAR</name>
<proteinExistence type="inferred from homology"/>
<dbReference type="GO" id="GO:0016020">
    <property type="term" value="C:membrane"/>
    <property type="evidence" value="ECO:0007669"/>
    <property type="project" value="UniProtKB-SubCell"/>
</dbReference>
<evidence type="ECO:0000256" key="3">
    <source>
        <dbReference type="ARBA" id="ARBA00022692"/>
    </source>
</evidence>
<comment type="caution">
    <text evidence="7">The sequence shown here is derived from an EMBL/GenBank/DDBJ whole genome shotgun (WGS) entry which is preliminary data.</text>
</comment>
<evidence type="ECO:0000256" key="5">
    <source>
        <dbReference type="ARBA" id="ARBA00023136"/>
    </source>
</evidence>